<dbReference type="AlphaFoldDB" id="F8PNL2"/>
<keyword evidence="1" id="KW-0812">Transmembrane</keyword>
<feature type="transmembrane region" description="Helical" evidence="1">
    <location>
        <begin position="114"/>
        <end position="133"/>
    </location>
</feature>
<dbReference type="Proteomes" id="UP000008063">
    <property type="component" value="Unassembled WGS sequence"/>
</dbReference>
<dbReference type="eggNOG" id="ENOG502SJAY">
    <property type="taxonomic scope" value="Eukaryota"/>
</dbReference>
<organism evidence="3">
    <name type="scientific">Serpula lacrymans var. lacrymans (strain S7.3)</name>
    <name type="common">Dry rot fungus</name>
    <dbReference type="NCBI Taxonomy" id="936435"/>
    <lineage>
        <taxon>Eukaryota</taxon>
        <taxon>Fungi</taxon>
        <taxon>Dikarya</taxon>
        <taxon>Basidiomycota</taxon>
        <taxon>Agaricomycotina</taxon>
        <taxon>Agaricomycetes</taxon>
        <taxon>Agaricomycetidae</taxon>
        <taxon>Boletales</taxon>
        <taxon>Coniophorineae</taxon>
        <taxon>Serpulaceae</taxon>
        <taxon>Serpula</taxon>
    </lineage>
</organism>
<gene>
    <name evidence="2" type="ORF">SERLA73DRAFT_177204</name>
</gene>
<sequence>MATVFFFLCRYLIVWALIGLILSLTVTSKVNCGALYTFNSWTGNMTILCASTSLMLRTMALWRPKPAVLFILGALCLGHWGLLWRGMFIVKAVWSDVAGACIVDSTNHLLLNINFFYTMGFDFVILVFTAVALGNQYKRSASGLSVLLFQDGLVYFLVSFSCNTVPAVLNILNLNGRTSMSTKHGFSG</sequence>
<feature type="transmembrane region" description="Helical" evidence="1">
    <location>
        <begin position="68"/>
        <end position="94"/>
    </location>
</feature>
<reference evidence="3" key="1">
    <citation type="journal article" date="2011" name="Science">
        <title>The plant cell wall-decomposing machinery underlies the functional diversity of forest fungi.</title>
        <authorList>
            <person name="Eastwood D.C."/>
            <person name="Floudas D."/>
            <person name="Binder M."/>
            <person name="Majcherczyk A."/>
            <person name="Schneider P."/>
            <person name="Aerts A."/>
            <person name="Asiegbu F.O."/>
            <person name="Baker S.E."/>
            <person name="Barry K."/>
            <person name="Bendiksby M."/>
            <person name="Blumentritt M."/>
            <person name="Coutinho P.M."/>
            <person name="Cullen D."/>
            <person name="de Vries R.P."/>
            <person name="Gathman A."/>
            <person name="Goodell B."/>
            <person name="Henrissat B."/>
            <person name="Ihrmark K."/>
            <person name="Kauserud H."/>
            <person name="Kohler A."/>
            <person name="LaButti K."/>
            <person name="Lapidus A."/>
            <person name="Lavin J.L."/>
            <person name="Lee Y.-H."/>
            <person name="Lindquist E."/>
            <person name="Lilly W."/>
            <person name="Lucas S."/>
            <person name="Morin E."/>
            <person name="Murat C."/>
            <person name="Oguiza J.A."/>
            <person name="Park J."/>
            <person name="Pisabarro A.G."/>
            <person name="Riley R."/>
            <person name="Rosling A."/>
            <person name="Salamov A."/>
            <person name="Schmidt O."/>
            <person name="Schmutz J."/>
            <person name="Skrede I."/>
            <person name="Stenlid J."/>
            <person name="Wiebenga A."/>
            <person name="Xie X."/>
            <person name="Kuees U."/>
            <person name="Hibbett D.S."/>
            <person name="Hoffmeister D."/>
            <person name="Hoegberg N."/>
            <person name="Martin F."/>
            <person name="Grigoriev I.V."/>
            <person name="Watkinson S.C."/>
        </authorList>
    </citation>
    <scope>NUCLEOTIDE SEQUENCE [LARGE SCALE GENOMIC DNA]</scope>
    <source>
        <strain evidence="3">strain S7.3</strain>
    </source>
</reference>
<feature type="transmembrane region" description="Helical" evidence="1">
    <location>
        <begin position="153"/>
        <end position="172"/>
    </location>
</feature>
<dbReference type="HOGENOM" id="CLU_059054_0_0_1"/>
<name>F8PNL2_SERL3</name>
<accession>F8PNL2</accession>
<feature type="transmembrane region" description="Helical" evidence="1">
    <location>
        <begin position="7"/>
        <end position="26"/>
    </location>
</feature>
<dbReference type="OMA" id="CTHITRS"/>
<evidence type="ECO:0000313" key="3">
    <source>
        <dbReference type="Proteomes" id="UP000008063"/>
    </source>
</evidence>
<proteinExistence type="predicted"/>
<keyword evidence="1" id="KW-0472">Membrane</keyword>
<evidence type="ECO:0000256" key="1">
    <source>
        <dbReference type="SAM" id="Phobius"/>
    </source>
</evidence>
<evidence type="ECO:0000313" key="2">
    <source>
        <dbReference type="EMBL" id="EGO01739.1"/>
    </source>
</evidence>
<dbReference type="InParanoid" id="F8PNL2"/>
<protein>
    <submittedName>
        <fullName evidence="2">Uncharacterized protein</fullName>
    </submittedName>
</protein>
<feature type="transmembrane region" description="Helical" evidence="1">
    <location>
        <begin position="38"/>
        <end position="56"/>
    </location>
</feature>
<dbReference type="EMBL" id="GL945477">
    <property type="protein sequence ID" value="EGO01739.1"/>
    <property type="molecule type" value="Genomic_DNA"/>
</dbReference>
<dbReference type="OrthoDB" id="3197626at2759"/>
<keyword evidence="1" id="KW-1133">Transmembrane helix</keyword>
<keyword evidence="3" id="KW-1185">Reference proteome</keyword>